<evidence type="ECO:0000256" key="2">
    <source>
        <dbReference type="ARBA" id="ARBA00023015"/>
    </source>
</evidence>
<dbReference type="FunFam" id="1.10.10.10:FF:000001">
    <property type="entry name" value="LysR family transcriptional regulator"/>
    <property type="match status" value="1"/>
</dbReference>
<comment type="caution">
    <text evidence="7">The sequence shown here is derived from an EMBL/GenBank/DDBJ whole genome shotgun (WGS) entry which is preliminary data.</text>
</comment>
<keyword evidence="8" id="KW-1185">Reference proteome</keyword>
<evidence type="ECO:0000313" key="8">
    <source>
        <dbReference type="Proteomes" id="UP000531251"/>
    </source>
</evidence>
<dbReference type="PANTHER" id="PTHR30537:SF5">
    <property type="entry name" value="HTH-TYPE TRANSCRIPTIONAL ACTIVATOR TTDR-RELATED"/>
    <property type="match status" value="1"/>
</dbReference>
<keyword evidence="4" id="KW-0804">Transcription</keyword>
<accession>A0A7X6BDZ6</accession>
<reference evidence="7 8" key="1">
    <citation type="submission" date="2020-03" db="EMBL/GenBank/DDBJ databases">
        <title>Genomic Encyclopedia of Type Strains, Phase IV (KMG-IV): sequencing the most valuable type-strain genomes for metagenomic binning, comparative biology and taxonomic classification.</title>
        <authorList>
            <person name="Goeker M."/>
        </authorList>
    </citation>
    <scope>NUCLEOTIDE SEQUENCE [LARGE SCALE GENOMIC DNA]</scope>
    <source>
        <strain evidence="7 8">DSM 7225</strain>
    </source>
</reference>
<dbReference type="SUPFAM" id="SSF46785">
    <property type="entry name" value="Winged helix' DNA-binding domain"/>
    <property type="match status" value="1"/>
</dbReference>
<feature type="domain" description="HTH lysR-type" evidence="6">
    <location>
        <begin position="1"/>
        <end position="59"/>
    </location>
</feature>
<dbReference type="EMBL" id="JAATJB010000007">
    <property type="protein sequence ID" value="NJB98267.1"/>
    <property type="molecule type" value="Genomic_DNA"/>
</dbReference>
<dbReference type="GO" id="GO:0006351">
    <property type="term" value="P:DNA-templated transcription"/>
    <property type="evidence" value="ECO:0007669"/>
    <property type="project" value="TreeGrafter"/>
</dbReference>
<dbReference type="InterPro" id="IPR000847">
    <property type="entry name" value="LysR_HTH_N"/>
</dbReference>
<protein>
    <submittedName>
        <fullName evidence="7">DNA-binding transcriptional LysR family regulator</fullName>
    </submittedName>
</protein>
<name>A0A7X6BDZ6_9SPHN</name>
<dbReference type="InterPro" id="IPR005119">
    <property type="entry name" value="LysR_subst-bd"/>
</dbReference>
<dbReference type="Gene3D" id="3.40.190.290">
    <property type="match status" value="1"/>
</dbReference>
<dbReference type="InterPro" id="IPR036390">
    <property type="entry name" value="WH_DNA-bd_sf"/>
</dbReference>
<evidence type="ECO:0000259" key="6">
    <source>
        <dbReference type="PROSITE" id="PS50931"/>
    </source>
</evidence>
<dbReference type="Proteomes" id="UP000531251">
    <property type="component" value="Unassembled WGS sequence"/>
</dbReference>
<dbReference type="PROSITE" id="PS50931">
    <property type="entry name" value="HTH_LYSR"/>
    <property type="match status" value="1"/>
</dbReference>
<organism evidence="7 8">
    <name type="scientific">Sphingomonas trueperi</name>
    <dbReference type="NCBI Taxonomy" id="53317"/>
    <lineage>
        <taxon>Bacteria</taxon>
        <taxon>Pseudomonadati</taxon>
        <taxon>Pseudomonadota</taxon>
        <taxon>Alphaproteobacteria</taxon>
        <taxon>Sphingomonadales</taxon>
        <taxon>Sphingomonadaceae</taxon>
        <taxon>Sphingomonas</taxon>
    </lineage>
</organism>
<keyword evidence="3 7" id="KW-0238">DNA-binding</keyword>
<proteinExistence type="inferred from homology"/>
<evidence type="ECO:0000256" key="5">
    <source>
        <dbReference type="SAM" id="MobiDB-lite"/>
    </source>
</evidence>
<dbReference type="AlphaFoldDB" id="A0A7X6BDZ6"/>
<dbReference type="Gene3D" id="1.10.10.10">
    <property type="entry name" value="Winged helix-like DNA-binding domain superfamily/Winged helix DNA-binding domain"/>
    <property type="match status" value="1"/>
</dbReference>
<evidence type="ECO:0000313" key="7">
    <source>
        <dbReference type="EMBL" id="NJB98267.1"/>
    </source>
</evidence>
<dbReference type="Pfam" id="PF00126">
    <property type="entry name" value="HTH_1"/>
    <property type="match status" value="1"/>
</dbReference>
<dbReference type="InterPro" id="IPR036388">
    <property type="entry name" value="WH-like_DNA-bd_sf"/>
</dbReference>
<dbReference type="InterPro" id="IPR058163">
    <property type="entry name" value="LysR-type_TF_proteobact-type"/>
</dbReference>
<comment type="similarity">
    <text evidence="1">Belongs to the LysR transcriptional regulatory family.</text>
</comment>
<dbReference type="GO" id="GO:0003700">
    <property type="term" value="F:DNA-binding transcription factor activity"/>
    <property type="evidence" value="ECO:0007669"/>
    <property type="project" value="InterPro"/>
</dbReference>
<keyword evidence="2" id="KW-0805">Transcription regulation</keyword>
<evidence type="ECO:0000256" key="4">
    <source>
        <dbReference type="ARBA" id="ARBA00023163"/>
    </source>
</evidence>
<dbReference type="GO" id="GO:0043565">
    <property type="term" value="F:sequence-specific DNA binding"/>
    <property type="evidence" value="ECO:0007669"/>
    <property type="project" value="TreeGrafter"/>
</dbReference>
<dbReference type="Pfam" id="PF03466">
    <property type="entry name" value="LysR_substrate"/>
    <property type="match status" value="1"/>
</dbReference>
<evidence type="ECO:0000256" key="3">
    <source>
        <dbReference type="ARBA" id="ARBA00023125"/>
    </source>
</evidence>
<dbReference type="SUPFAM" id="SSF53850">
    <property type="entry name" value="Periplasmic binding protein-like II"/>
    <property type="match status" value="1"/>
</dbReference>
<dbReference type="RefSeq" id="WP_125977188.1">
    <property type="nucleotide sequence ID" value="NZ_BAAADY010000003.1"/>
</dbReference>
<sequence>MDRFTSMAVFVAAADDGSLIAAARRLGLSASMAGKHVAAIEADLGVRLMQRTTRSLVLTEAGRAYYLRSKRILEDYADARREAADARETVRGVLRVAAPFTFGEMHLSGAIGRFMARHPEVSVEVLLDDRYVDLPAQGIDVAIRIGQLRDSDLVARRLASCKMLFCAAPDFIGRHGLLQTIEALREAPRLVFSDAVSPGDWSIGIADGGRQGIDGPVRLRANNMKMLLAAARDGLGIAYGPSFVFDDDLAAGRLVALMPEGETADLAIQAVYPATRYLPLKVRSFVDHLVETFRGGFRNTQASGAGGRPMQQLEPPGADGEQPISAD</sequence>
<dbReference type="PANTHER" id="PTHR30537">
    <property type="entry name" value="HTH-TYPE TRANSCRIPTIONAL REGULATOR"/>
    <property type="match status" value="1"/>
</dbReference>
<evidence type="ECO:0000256" key="1">
    <source>
        <dbReference type="ARBA" id="ARBA00009437"/>
    </source>
</evidence>
<dbReference type="CDD" id="cd08422">
    <property type="entry name" value="PBP2_CrgA_like"/>
    <property type="match status" value="1"/>
</dbReference>
<gene>
    <name evidence="7" type="ORF">GGR89_002598</name>
</gene>
<feature type="region of interest" description="Disordered" evidence="5">
    <location>
        <begin position="298"/>
        <end position="327"/>
    </location>
</feature>